<dbReference type="Gene3D" id="4.10.520.10">
    <property type="entry name" value="IHF-like DNA-binding proteins"/>
    <property type="match status" value="1"/>
</dbReference>
<evidence type="ECO:0000256" key="2">
    <source>
        <dbReference type="RuleBase" id="RU003939"/>
    </source>
</evidence>
<dbReference type="InterPro" id="IPR010992">
    <property type="entry name" value="IHF-like_DNA-bd_dom_sf"/>
</dbReference>
<accession>A0ABR2YJ63</accession>
<name>A0ABR2YJ63_9CHLO</name>
<evidence type="ECO:0000256" key="1">
    <source>
        <dbReference type="ARBA" id="ARBA00023125"/>
    </source>
</evidence>
<dbReference type="SMART" id="SM00411">
    <property type="entry name" value="BHL"/>
    <property type="match status" value="1"/>
</dbReference>
<dbReference type="EMBL" id="JALJOT010000010">
    <property type="protein sequence ID" value="KAK9906557.1"/>
    <property type="molecule type" value="Genomic_DNA"/>
</dbReference>
<dbReference type="InterPro" id="IPR020816">
    <property type="entry name" value="Histone-like_DNA-bd_CS"/>
</dbReference>
<dbReference type="PRINTS" id="PR01727">
    <property type="entry name" value="DNABINDINGHU"/>
</dbReference>
<gene>
    <name evidence="3" type="ORF">WJX75_004119</name>
</gene>
<dbReference type="SUPFAM" id="SSF47729">
    <property type="entry name" value="IHF-like DNA-binding proteins"/>
    <property type="match status" value="1"/>
</dbReference>
<sequence>MALKLCSSSMMGNLTARSCRVPRAPQRALVVMAAGKEQTISQSDFAKKFAEKHDFDEKTAKKAVKGVLDLIADEVAEGNKISFIGFGAFAPRFRPARKARNPKTQEELSVEATTVPTFTASKVFKDKVGKANGAA</sequence>
<evidence type="ECO:0000313" key="3">
    <source>
        <dbReference type="EMBL" id="KAK9906557.1"/>
    </source>
</evidence>
<reference evidence="3 4" key="1">
    <citation type="journal article" date="2024" name="Nat. Commun.">
        <title>Phylogenomics reveals the evolutionary origins of lichenization in chlorophyte algae.</title>
        <authorList>
            <person name="Puginier C."/>
            <person name="Libourel C."/>
            <person name="Otte J."/>
            <person name="Skaloud P."/>
            <person name="Haon M."/>
            <person name="Grisel S."/>
            <person name="Petersen M."/>
            <person name="Berrin J.G."/>
            <person name="Delaux P.M."/>
            <person name="Dal Grande F."/>
            <person name="Keller J."/>
        </authorList>
    </citation>
    <scope>NUCLEOTIDE SEQUENCE [LARGE SCALE GENOMIC DNA]</scope>
    <source>
        <strain evidence="3 4">SAG 216-7</strain>
    </source>
</reference>
<keyword evidence="1" id="KW-0238">DNA-binding</keyword>
<organism evidence="3 4">
    <name type="scientific">Coccomyxa subellipsoidea</name>
    <dbReference type="NCBI Taxonomy" id="248742"/>
    <lineage>
        <taxon>Eukaryota</taxon>
        <taxon>Viridiplantae</taxon>
        <taxon>Chlorophyta</taxon>
        <taxon>core chlorophytes</taxon>
        <taxon>Trebouxiophyceae</taxon>
        <taxon>Trebouxiophyceae incertae sedis</taxon>
        <taxon>Coccomyxaceae</taxon>
        <taxon>Coccomyxa</taxon>
    </lineage>
</organism>
<comment type="caution">
    <text evidence="3">The sequence shown here is derived from an EMBL/GenBank/DDBJ whole genome shotgun (WGS) entry which is preliminary data.</text>
</comment>
<comment type="similarity">
    <text evidence="2">Belongs to the bacterial histone-like protein family.</text>
</comment>
<protein>
    <submittedName>
        <fullName evidence="3">Uncharacterized protein</fullName>
    </submittedName>
</protein>
<keyword evidence="4" id="KW-1185">Reference proteome</keyword>
<dbReference type="CDD" id="cd13831">
    <property type="entry name" value="HU"/>
    <property type="match status" value="1"/>
</dbReference>
<dbReference type="Pfam" id="PF00216">
    <property type="entry name" value="Bac_DNA_binding"/>
    <property type="match status" value="1"/>
</dbReference>
<dbReference type="PROSITE" id="PS00045">
    <property type="entry name" value="HISTONE_LIKE"/>
    <property type="match status" value="1"/>
</dbReference>
<dbReference type="InterPro" id="IPR000119">
    <property type="entry name" value="Hist_DNA-bd"/>
</dbReference>
<dbReference type="Proteomes" id="UP001491310">
    <property type="component" value="Unassembled WGS sequence"/>
</dbReference>
<evidence type="ECO:0000313" key="4">
    <source>
        <dbReference type="Proteomes" id="UP001491310"/>
    </source>
</evidence>
<dbReference type="PANTHER" id="PTHR33175:SF3">
    <property type="entry name" value="DNA-BINDING PROTEIN HU-BETA"/>
    <property type="match status" value="1"/>
</dbReference>
<dbReference type="PANTHER" id="PTHR33175">
    <property type="entry name" value="DNA-BINDING PROTEIN HU"/>
    <property type="match status" value="1"/>
</dbReference>
<proteinExistence type="inferred from homology"/>